<gene>
    <name evidence="1" type="ORF">SCAR479_12359</name>
</gene>
<organism evidence="1 2">
    <name type="scientific">Seiridium cardinale</name>
    <dbReference type="NCBI Taxonomy" id="138064"/>
    <lineage>
        <taxon>Eukaryota</taxon>
        <taxon>Fungi</taxon>
        <taxon>Dikarya</taxon>
        <taxon>Ascomycota</taxon>
        <taxon>Pezizomycotina</taxon>
        <taxon>Sordariomycetes</taxon>
        <taxon>Xylariomycetidae</taxon>
        <taxon>Amphisphaeriales</taxon>
        <taxon>Sporocadaceae</taxon>
        <taxon>Seiridium</taxon>
    </lineage>
</organism>
<dbReference type="Proteomes" id="UP001465668">
    <property type="component" value="Unassembled WGS sequence"/>
</dbReference>
<dbReference type="EMBL" id="JARVKM010000082">
    <property type="protein sequence ID" value="KAK9771010.1"/>
    <property type="molecule type" value="Genomic_DNA"/>
</dbReference>
<comment type="caution">
    <text evidence="1">The sequence shown here is derived from an EMBL/GenBank/DDBJ whole genome shotgun (WGS) entry which is preliminary data.</text>
</comment>
<name>A0ABR2XBD2_9PEZI</name>
<sequence length="74" mass="7372">MTAPSSTTLRSCCCANGEAEKPGTKANSAGNLAAYLIAKHGSGEDALTDEEIKNLNGGFDNGGGKTDAELAAAL</sequence>
<evidence type="ECO:0000313" key="1">
    <source>
        <dbReference type="EMBL" id="KAK9771010.1"/>
    </source>
</evidence>
<reference evidence="1 2" key="1">
    <citation type="submission" date="2024-02" db="EMBL/GenBank/DDBJ databases">
        <title>First draft genome assembly of two strains of Seiridium cardinale.</title>
        <authorList>
            <person name="Emiliani G."/>
            <person name="Scali E."/>
        </authorList>
    </citation>
    <scope>NUCLEOTIDE SEQUENCE [LARGE SCALE GENOMIC DNA]</scope>
    <source>
        <strain evidence="1 2">BM-138-000479</strain>
    </source>
</reference>
<protein>
    <submittedName>
        <fullName evidence="1">Uncharacterized protein</fullName>
    </submittedName>
</protein>
<evidence type="ECO:0000313" key="2">
    <source>
        <dbReference type="Proteomes" id="UP001465668"/>
    </source>
</evidence>
<accession>A0ABR2XBD2</accession>
<keyword evidence="2" id="KW-1185">Reference proteome</keyword>
<proteinExistence type="predicted"/>